<comment type="caution">
    <text evidence="2">The sequence shown here is derived from an EMBL/GenBank/DDBJ whole genome shotgun (WGS) entry which is preliminary data.</text>
</comment>
<name>A0ABS1FQL2_9FLAO</name>
<sequence>MKTSLKNQYAQPNQILIFLVSIVFGYNLYMAIVHPERSHLVLSIVLLAITLFMCREYGYKETKDK</sequence>
<reference evidence="3" key="1">
    <citation type="submission" date="2021-01" db="EMBL/GenBank/DDBJ databases">
        <title>Genome public.</title>
        <authorList>
            <person name="Liu C."/>
            <person name="Sun Q."/>
        </authorList>
    </citation>
    <scope>NUCLEOTIDE SEQUENCE [LARGE SCALE GENOMIC DNA]</scope>
    <source>
        <strain evidence="3">YIM B02567</strain>
    </source>
</reference>
<evidence type="ECO:0000256" key="1">
    <source>
        <dbReference type="SAM" id="Phobius"/>
    </source>
</evidence>
<keyword evidence="1" id="KW-0812">Transmembrane</keyword>
<feature type="transmembrane region" description="Helical" evidence="1">
    <location>
        <begin position="38"/>
        <end position="58"/>
    </location>
</feature>
<dbReference type="EMBL" id="JAENHK010000001">
    <property type="protein sequence ID" value="MBK1894729.1"/>
    <property type="molecule type" value="Genomic_DNA"/>
</dbReference>
<protein>
    <submittedName>
        <fullName evidence="2">Uncharacterized protein</fullName>
    </submittedName>
</protein>
<accession>A0ABS1FQL2</accession>
<organism evidence="2 3">
    <name type="scientific">Chryseobacterium paridis</name>
    <dbReference type="NCBI Taxonomy" id="2800328"/>
    <lineage>
        <taxon>Bacteria</taxon>
        <taxon>Pseudomonadati</taxon>
        <taxon>Bacteroidota</taxon>
        <taxon>Flavobacteriia</taxon>
        <taxon>Flavobacteriales</taxon>
        <taxon>Weeksellaceae</taxon>
        <taxon>Chryseobacterium group</taxon>
        <taxon>Chryseobacterium</taxon>
    </lineage>
</organism>
<proteinExistence type="predicted"/>
<evidence type="ECO:0000313" key="3">
    <source>
        <dbReference type="Proteomes" id="UP000628669"/>
    </source>
</evidence>
<feature type="transmembrane region" description="Helical" evidence="1">
    <location>
        <begin position="12"/>
        <end position="32"/>
    </location>
</feature>
<gene>
    <name evidence="2" type="ORF">JHL15_03035</name>
</gene>
<keyword evidence="1" id="KW-0472">Membrane</keyword>
<keyword evidence="1" id="KW-1133">Transmembrane helix</keyword>
<dbReference type="Proteomes" id="UP000628669">
    <property type="component" value="Unassembled WGS sequence"/>
</dbReference>
<keyword evidence="3" id="KW-1185">Reference proteome</keyword>
<evidence type="ECO:0000313" key="2">
    <source>
        <dbReference type="EMBL" id="MBK1894729.1"/>
    </source>
</evidence>
<dbReference type="RefSeq" id="WP_200242640.1">
    <property type="nucleotide sequence ID" value="NZ_JAENHK010000001.1"/>
</dbReference>